<dbReference type="CDD" id="cd01399">
    <property type="entry name" value="GlcN6P_deaminase"/>
    <property type="match status" value="1"/>
</dbReference>
<dbReference type="InterPro" id="IPR004547">
    <property type="entry name" value="Glucosamine6P_isomerase"/>
</dbReference>
<dbReference type="RefSeq" id="WP_344187669.1">
    <property type="nucleotide sequence ID" value="NZ_BAAAND010000001.1"/>
</dbReference>
<gene>
    <name evidence="3" type="ORF">GCM10009742_04820</name>
</gene>
<reference evidence="3 4" key="1">
    <citation type="journal article" date="2019" name="Int. J. Syst. Evol. Microbiol.">
        <title>The Global Catalogue of Microorganisms (GCM) 10K type strain sequencing project: providing services to taxonomists for standard genome sequencing and annotation.</title>
        <authorList>
            <consortium name="The Broad Institute Genomics Platform"/>
            <consortium name="The Broad Institute Genome Sequencing Center for Infectious Disease"/>
            <person name="Wu L."/>
            <person name="Ma J."/>
        </authorList>
    </citation>
    <scope>NUCLEOTIDE SEQUENCE [LARGE SCALE GENOMIC DNA]</scope>
    <source>
        <strain evidence="3 4">JCM 14304</strain>
    </source>
</reference>
<dbReference type="Pfam" id="PF01182">
    <property type="entry name" value="Glucosamine_iso"/>
    <property type="match status" value="1"/>
</dbReference>
<keyword evidence="4" id="KW-1185">Reference proteome</keyword>
<dbReference type="PANTHER" id="PTHR11280">
    <property type="entry name" value="GLUCOSAMINE-6-PHOSPHATE ISOMERASE"/>
    <property type="match status" value="1"/>
</dbReference>
<keyword evidence="1" id="KW-0119">Carbohydrate metabolism</keyword>
<evidence type="ECO:0000313" key="4">
    <source>
        <dbReference type="Proteomes" id="UP001500190"/>
    </source>
</evidence>
<dbReference type="Gene3D" id="3.40.50.1360">
    <property type="match status" value="1"/>
</dbReference>
<name>A0ABN2CY58_9ACTN</name>
<dbReference type="InterPro" id="IPR037171">
    <property type="entry name" value="NagB/RpiA_transferase-like"/>
</dbReference>
<comment type="caution">
    <text evidence="3">The sequence shown here is derived from an EMBL/GenBank/DDBJ whole genome shotgun (WGS) entry which is preliminary data.</text>
</comment>
<sequence>MPVTQIEDLRLEVFAATADMAAAAAAGTAELLTRAVAERGTARVVIATGNSQLAFVTALAGYDVPWSKVTVFHMDEYVGIDANHPASFRRWIRERIAEPFGPARVEYIDGEAADVEAECARYEALLRAAPIDLTCMGIGENGHLAFNEPGQADFDDPRWVKQITLTAESLRQQVGEGHFPDIAAVPPTAISLTVPALLSAREVQVVAPEQRKAAAVRNTLTLPIDATCPSTILRRTPHAKLYLDGASAGDSLDLLPA</sequence>
<proteinExistence type="predicted"/>
<organism evidence="3 4">
    <name type="scientific">Kribbella karoonensis</name>
    <dbReference type="NCBI Taxonomy" id="324851"/>
    <lineage>
        <taxon>Bacteria</taxon>
        <taxon>Bacillati</taxon>
        <taxon>Actinomycetota</taxon>
        <taxon>Actinomycetes</taxon>
        <taxon>Propionibacteriales</taxon>
        <taxon>Kribbellaceae</taxon>
        <taxon>Kribbella</taxon>
    </lineage>
</organism>
<evidence type="ECO:0000256" key="1">
    <source>
        <dbReference type="ARBA" id="ARBA00023277"/>
    </source>
</evidence>
<evidence type="ECO:0000313" key="3">
    <source>
        <dbReference type="EMBL" id="GAA1566461.1"/>
    </source>
</evidence>
<feature type="domain" description="Glucosamine/galactosamine-6-phosphate isomerase" evidence="2">
    <location>
        <begin position="17"/>
        <end position="234"/>
    </location>
</feature>
<protein>
    <submittedName>
        <fullName evidence="3">Glucosamine-6-phosphate deaminase</fullName>
    </submittedName>
</protein>
<accession>A0ABN2CY58</accession>
<dbReference type="PANTHER" id="PTHR11280:SF6">
    <property type="entry name" value="GLUCOSAMINE-6-PHOSPHATE ISOMERASE NAGB"/>
    <property type="match status" value="1"/>
</dbReference>
<dbReference type="SUPFAM" id="SSF100950">
    <property type="entry name" value="NagB/RpiA/CoA transferase-like"/>
    <property type="match status" value="1"/>
</dbReference>
<dbReference type="Proteomes" id="UP001500190">
    <property type="component" value="Unassembled WGS sequence"/>
</dbReference>
<dbReference type="EMBL" id="BAAAND010000001">
    <property type="protein sequence ID" value="GAA1566461.1"/>
    <property type="molecule type" value="Genomic_DNA"/>
</dbReference>
<evidence type="ECO:0000259" key="2">
    <source>
        <dbReference type="Pfam" id="PF01182"/>
    </source>
</evidence>
<dbReference type="InterPro" id="IPR006148">
    <property type="entry name" value="Glc/Gal-6P_isomerase"/>
</dbReference>